<organism evidence="5 6">
    <name type="scientific">Nonomuraea coxensis DSM 45129</name>
    <dbReference type="NCBI Taxonomy" id="1122611"/>
    <lineage>
        <taxon>Bacteria</taxon>
        <taxon>Bacillati</taxon>
        <taxon>Actinomycetota</taxon>
        <taxon>Actinomycetes</taxon>
        <taxon>Streptosporangiales</taxon>
        <taxon>Streptosporangiaceae</taxon>
        <taxon>Nonomuraea</taxon>
    </lineage>
</organism>
<keyword evidence="1" id="KW-0732">Signal</keyword>
<evidence type="ECO:0000256" key="1">
    <source>
        <dbReference type="ARBA" id="ARBA00022729"/>
    </source>
</evidence>
<feature type="region of interest" description="Disordered" evidence="2">
    <location>
        <begin position="225"/>
        <end position="279"/>
    </location>
</feature>
<feature type="compositionally biased region" description="Low complexity" evidence="2">
    <location>
        <begin position="1"/>
        <end position="19"/>
    </location>
</feature>
<protein>
    <submittedName>
        <fullName evidence="5">Murein hydrolase activator NlpD</fullName>
    </submittedName>
</protein>
<evidence type="ECO:0000256" key="3">
    <source>
        <dbReference type="SAM" id="Phobius"/>
    </source>
</evidence>
<gene>
    <name evidence="5" type="primary">nlpD</name>
    <name evidence="5" type="ORF">Nocox_08905</name>
</gene>
<keyword evidence="3" id="KW-0812">Transmembrane</keyword>
<dbReference type="PANTHER" id="PTHR21666:SF289">
    <property type="entry name" value="L-ALA--D-GLU ENDOPEPTIDASE"/>
    <property type="match status" value="1"/>
</dbReference>
<dbReference type="RefSeq" id="WP_085996046.1">
    <property type="nucleotide sequence ID" value="NZ_CP068985.1"/>
</dbReference>
<dbReference type="PANTHER" id="PTHR21666">
    <property type="entry name" value="PEPTIDASE-RELATED"/>
    <property type="match status" value="1"/>
</dbReference>
<dbReference type="GO" id="GO:0016787">
    <property type="term" value="F:hydrolase activity"/>
    <property type="evidence" value="ECO:0007669"/>
    <property type="project" value="UniProtKB-KW"/>
</dbReference>
<dbReference type="EMBL" id="CP068985">
    <property type="protein sequence ID" value="QYC39405.1"/>
    <property type="molecule type" value="Genomic_DNA"/>
</dbReference>
<dbReference type="Pfam" id="PF01551">
    <property type="entry name" value="Peptidase_M23"/>
    <property type="match status" value="1"/>
</dbReference>
<evidence type="ECO:0000313" key="5">
    <source>
        <dbReference type="EMBL" id="QYC39405.1"/>
    </source>
</evidence>
<evidence type="ECO:0000313" key="6">
    <source>
        <dbReference type="Proteomes" id="UP000824681"/>
    </source>
</evidence>
<feature type="region of interest" description="Disordered" evidence="2">
    <location>
        <begin position="306"/>
        <end position="340"/>
    </location>
</feature>
<reference evidence="5 6" key="1">
    <citation type="journal article" date="2021" name="ACS Chem. Biol.">
        <title>Genomic-Led Discovery of a Novel Glycopeptide Antibiotic by Nonomuraea coxensis DSM 45129.</title>
        <authorList>
            <person name="Yushchuk O."/>
            <person name="Vior N.M."/>
            <person name="Andreo-Vidal A."/>
            <person name="Berini F."/>
            <person name="Ruckert C."/>
            <person name="Busche T."/>
            <person name="Binda E."/>
            <person name="Kalinowski J."/>
            <person name="Truman A.W."/>
            <person name="Marinelli F."/>
        </authorList>
    </citation>
    <scope>NUCLEOTIDE SEQUENCE [LARGE SCALE GENOMIC DNA]</scope>
    <source>
        <strain evidence="5 6">DSM 45129</strain>
    </source>
</reference>
<evidence type="ECO:0000259" key="4">
    <source>
        <dbReference type="Pfam" id="PF01551"/>
    </source>
</evidence>
<feature type="compositionally biased region" description="Polar residues" evidence="2">
    <location>
        <begin position="259"/>
        <end position="273"/>
    </location>
</feature>
<keyword evidence="3" id="KW-0472">Membrane</keyword>
<dbReference type="InterPro" id="IPR011055">
    <property type="entry name" value="Dup_hybrid_motif"/>
</dbReference>
<dbReference type="InterPro" id="IPR016047">
    <property type="entry name" value="M23ase_b-sheet_dom"/>
</dbReference>
<feature type="compositionally biased region" description="Basic and acidic residues" evidence="2">
    <location>
        <begin position="330"/>
        <end position="340"/>
    </location>
</feature>
<dbReference type="SUPFAM" id="SSF51261">
    <property type="entry name" value="Duplicated hybrid motif"/>
    <property type="match status" value="1"/>
</dbReference>
<proteinExistence type="predicted"/>
<keyword evidence="5" id="KW-0378">Hydrolase</keyword>
<sequence>MQSPSPSPSHSHSYSHSTSDQASPAHLRPTPTEARPSRSHHIAAFLPLLLTTTLIAPVATTTLVAPLLATTFLALTATPARASPPAWRWPLDGHPRILRRFTPPPERWLAGHRGVDLAAPPSTPVLAAGAGTVRFAGPVGGKGVVTIDHEGGLRTTYLPVTPAVKRGQPVTPGTELGLLQATNPHCPESCLHWGLLRDARYLNPLLLLGQAPIRLLPFWPESPQAIDPPEKPLDSTPQRPPTPLRIGSRAENSHPQPPETTRSNHYLLSNSTSPTATTIHTPTPAAITLPIAILTALLLITGLHHRRHRHNPDSQQRRTNSGRHRKRRSSTRETRNNSKH</sequence>
<feature type="domain" description="M23ase beta-sheet core" evidence="4">
    <location>
        <begin position="111"/>
        <end position="204"/>
    </location>
</feature>
<dbReference type="CDD" id="cd12797">
    <property type="entry name" value="M23_peptidase"/>
    <property type="match status" value="1"/>
</dbReference>
<keyword evidence="3" id="KW-1133">Transmembrane helix</keyword>
<dbReference type="InterPro" id="IPR050570">
    <property type="entry name" value="Cell_wall_metabolism_enzyme"/>
</dbReference>
<accession>A0ABX8TVA1</accession>
<feature type="compositionally biased region" description="Basic residues" evidence="2">
    <location>
        <begin position="320"/>
        <end position="329"/>
    </location>
</feature>
<name>A0ABX8TVA1_9ACTN</name>
<dbReference type="Proteomes" id="UP000824681">
    <property type="component" value="Chromosome"/>
</dbReference>
<feature type="region of interest" description="Disordered" evidence="2">
    <location>
        <begin position="1"/>
        <end position="38"/>
    </location>
</feature>
<keyword evidence="6" id="KW-1185">Reference proteome</keyword>
<evidence type="ECO:0000256" key="2">
    <source>
        <dbReference type="SAM" id="MobiDB-lite"/>
    </source>
</evidence>
<feature type="transmembrane region" description="Helical" evidence="3">
    <location>
        <begin position="45"/>
        <end position="75"/>
    </location>
</feature>
<dbReference type="Gene3D" id="2.70.70.10">
    <property type="entry name" value="Glucose Permease (Domain IIA)"/>
    <property type="match status" value="1"/>
</dbReference>